<feature type="transmembrane region" description="Helical" evidence="1">
    <location>
        <begin position="93"/>
        <end position="116"/>
    </location>
</feature>
<accession>A0A169QAQ3</accession>
<protein>
    <recommendedName>
        <fullName evidence="4">DUF3341 domain-containing protein</fullName>
    </recommendedName>
</protein>
<keyword evidence="1" id="KW-0812">Transmembrane</keyword>
<name>A0A169QAQ3_9HYPH</name>
<dbReference type="AlphaFoldDB" id="A0A169QAQ3"/>
<sequence>MSAPLLAEFDTPEALVRAMRLAAADGHRALDAFTPFPVPALTEAFAPPRNPVRPAMALAGFGAAAAMYALQWYSAVIDYPLNTGGRPLHSWPVFLLVPFEFGVLIAAIAGLVALFWTCGLPRLHHPLFAIPQFERASQDRFLLLIAPKDEDATALRESLERAGALLVAEMHP</sequence>
<dbReference type="OrthoDB" id="9792475at2"/>
<dbReference type="Proteomes" id="UP000218288">
    <property type="component" value="Chromosome"/>
</dbReference>
<keyword evidence="1" id="KW-1133">Transmembrane helix</keyword>
<evidence type="ECO:0000313" key="3">
    <source>
        <dbReference type="Proteomes" id="UP000218288"/>
    </source>
</evidence>
<dbReference type="InterPro" id="IPR021776">
    <property type="entry name" value="ActD"/>
</dbReference>
<dbReference type="EMBL" id="AP014809">
    <property type="protein sequence ID" value="BAU88626.1"/>
    <property type="molecule type" value="Genomic_DNA"/>
</dbReference>
<feature type="transmembrane region" description="Helical" evidence="1">
    <location>
        <begin position="55"/>
        <end position="73"/>
    </location>
</feature>
<dbReference type="Pfam" id="PF11821">
    <property type="entry name" value="ActD"/>
    <property type="match status" value="1"/>
</dbReference>
<dbReference type="PANTHER" id="PTHR40394">
    <property type="entry name" value="LIPOPROTEIN-RELATED"/>
    <property type="match status" value="1"/>
</dbReference>
<evidence type="ECO:0000313" key="2">
    <source>
        <dbReference type="EMBL" id="BAU88626.1"/>
    </source>
</evidence>
<proteinExistence type="predicted"/>
<evidence type="ECO:0000256" key="1">
    <source>
        <dbReference type="SAM" id="Phobius"/>
    </source>
</evidence>
<evidence type="ECO:0008006" key="4">
    <source>
        <dbReference type="Google" id="ProtNLM"/>
    </source>
</evidence>
<keyword evidence="1" id="KW-0472">Membrane</keyword>
<dbReference type="RefSeq" id="WP_096482758.1">
    <property type="nucleotide sequence ID" value="NZ_AP014809.1"/>
</dbReference>
<gene>
    <name evidence="2" type="ORF">MPPM_0021</name>
</gene>
<organism evidence="2 3">
    <name type="scientific">Methylorubrum populi</name>
    <dbReference type="NCBI Taxonomy" id="223967"/>
    <lineage>
        <taxon>Bacteria</taxon>
        <taxon>Pseudomonadati</taxon>
        <taxon>Pseudomonadota</taxon>
        <taxon>Alphaproteobacteria</taxon>
        <taxon>Hyphomicrobiales</taxon>
        <taxon>Methylobacteriaceae</taxon>
        <taxon>Methylorubrum</taxon>
    </lineage>
</organism>
<reference evidence="2 3" key="1">
    <citation type="journal article" date="2016" name="Genome Announc.">
        <title>Complete Genome Sequence of Methylobacterium populi P-1M, Isolated from Pink-Pigmented Household Biofilm.</title>
        <authorList>
            <person name="Morohoshi T."/>
            <person name="Ikeda T."/>
        </authorList>
    </citation>
    <scope>NUCLEOTIDE SEQUENCE [LARGE SCALE GENOMIC DNA]</scope>
    <source>
        <strain evidence="2 3">P-1M</strain>
    </source>
</reference>
<dbReference type="PANTHER" id="PTHR40394:SF2">
    <property type="entry name" value="QUINOL:CYTOCHROME C OXIDOREDUCTASE MEMBRANE PROTEIN"/>
    <property type="match status" value="1"/>
</dbReference>